<dbReference type="PANTHER" id="PTHR30244">
    <property type="entry name" value="TRANSAMINASE"/>
    <property type="match status" value="1"/>
</dbReference>
<reference evidence="3 4" key="1">
    <citation type="submission" date="2016-07" db="EMBL/GenBank/DDBJ databases">
        <title>High microdiversification within the ubiquitous acI lineage of Actinobacteria.</title>
        <authorList>
            <person name="Neuenschwander S.M."/>
            <person name="Salcher M."/>
            <person name="Ghai R."/>
            <person name="Pernthaler J."/>
        </authorList>
    </citation>
    <scope>NUCLEOTIDE SEQUENCE [LARGE SCALE GENOMIC DNA]</scope>
    <source>
        <strain evidence="3">MMS-IA-79</strain>
    </source>
</reference>
<proteinExistence type="inferred from homology"/>
<dbReference type="Proteomes" id="UP000217177">
    <property type="component" value="Chromosome"/>
</dbReference>
<protein>
    <submittedName>
        <fullName evidence="3">Cell wall aminitransferase</fullName>
    </submittedName>
</protein>
<comment type="similarity">
    <text evidence="2">Belongs to the DegT/DnrJ/EryC1 family.</text>
</comment>
<evidence type="ECO:0000256" key="2">
    <source>
        <dbReference type="RuleBase" id="RU004508"/>
    </source>
</evidence>
<dbReference type="InterPro" id="IPR000653">
    <property type="entry name" value="DegT/StrS_aminotransferase"/>
</dbReference>
<dbReference type="Gene3D" id="3.40.640.10">
    <property type="entry name" value="Type I PLP-dependent aspartate aminotransferase-like (Major domain)"/>
    <property type="match status" value="1"/>
</dbReference>
<organism evidence="3 4">
    <name type="scientific">Candidatus Planktophila versatilis</name>
    <dbReference type="NCBI Taxonomy" id="1884905"/>
    <lineage>
        <taxon>Bacteria</taxon>
        <taxon>Bacillati</taxon>
        <taxon>Actinomycetota</taxon>
        <taxon>Actinomycetes</taxon>
        <taxon>Candidatus Nanopelagicales</taxon>
        <taxon>Candidatus Nanopelagicaceae</taxon>
        <taxon>Candidatus Planktophila</taxon>
    </lineage>
</organism>
<evidence type="ECO:0000256" key="1">
    <source>
        <dbReference type="ARBA" id="ARBA00001933"/>
    </source>
</evidence>
<dbReference type="InterPro" id="IPR015422">
    <property type="entry name" value="PyrdxlP-dep_Trfase_small"/>
</dbReference>
<dbReference type="CDD" id="cd00616">
    <property type="entry name" value="AHBA_syn"/>
    <property type="match status" value="1"/>
</dbReference>
<gene>
    <name evidence="3" type="ORF">A1sIA79_00175</name>
</gene>
<dbReference type="InterPro" id="IPR015424">
    <property type="entry name" value="PyrdxlP-dep_Trfase"/>
</dbReference>
<dbReference type="Gene3D" id="3.90.1150.10">
    <property type="entry name" value="Aspartate Aminotransferase, domain 1"/>
    <property type="match status" value="1"/>
</dbReference>
<evidence type="ECO:0000313" key="4">
    <source>
        <dbReference type="Proteomes" id="UP000217177"/>
    </source>
</evidence>
<keyword evidence="2" id="KW-0663">Pyridoxal phosphate</keyword>
<dbReference type="PANTHER" id="PTHR30244:SF34">
    <property type="entry name" value="DTDP-4-AMINO-4,6-DIDEOXYGALACTOSE TRANSAMINASE"/>
    <property type="match status" value="1"/>
</dbReference>
<dbReference type="Pfam" id="PF01041">
    <property type="entry name" value="DegT_DnrJ_EryC1"/>
    <property type="match status" value="1"/>
</dbReference>
<name>A0ABM6MCT4_9ACTN</name>
<keyword evidence="4" id="KW-1185">Reference proteome</keyword>
<evidence type="ECO:0000313" key="3">
    <source>
        <dbReference type="EMBL" id="ASY16697.1"/>
    </source>
</evidence>
<accession>A0ABM6MCT4</accession>
<dbReference type="SUPFAM" id="SSF53383">
    <property type="entry name" value="PLP-dependent transferases"/>
    <property type="match status" value="1"/>
</dbReference>
<dbReference type="RefSeq" id="WP_190277059.1">
    <property type="nucleotide sequence ID" value="NZ_CP016774.1"/>
</dbReference>
<dbReference type="EMBL" id="CP016774">
    <property type="protein sequence ID" value="ASY16697.1"/>
    <property type="molecule type" value="Genomic_DNA"/>
</dbReference>
<dbReference type="InterPro" id="IPR015421">
    <property type="entry name" value="PyrdxlP-dep_Trfase_major"/>
</dbReference>
<comment type="cofactor">
    <cofactor evidence="1">
        <name>pyridoxal 5'-phosphate</name>
        <dbReference type="ChEBI" id="CHEBI:597326"/>
    </cofactor>
</comment>
<dbReference type="PIRSF" id="PIRSF000390">
    <property type="entry name" value="PLP_StrS"/>
    <property type="match status" value="1"/>
</dbReference>
<sequence>MEIRKDILPVLRPVSGVEEIASLAETLESGWWGKGPKVAKFEEEFAKMVGAKYAVAVTSATHGQDLVFKALGIRHVDVINPTISFMTTAAVPLWNDCTSNIVDVDPHTLNLDPNDVKKSLRINTEAIIAVNHAGVPAPIAEIREFFDGFILEDCAHSCYVPGAGLQGDAAVWSFQAVKTMPTGDGGMITTNSKELYEKLVPMTWLGISSTYSRTLATSSLIPGNKPGGYNWDYEVDVLGYKCYMIDLTAAIGLEQMKKLPKNLEYRRHIQSRYNNELDMKIGRPAWSETVQYYCARVDAEIRNDLINYLADKKIHTSVHFKPLHLYQIVKQNREYPVADQEWRRLISLPCHPGMTEEDISYVIYWVNQYFKESHKREKF</sequence>